<name>S4PSV0_9NEOP</name>
<sequence>MTLGTLQMRKTSAIGFDHIRCVEHQAFQMRLFSVCFTPYVFAVGASAAAFTPLAVQRLLRQSAINVLVRPICYASVGKIHVIFFYK</sequence>
<dbReference type="EMBL" id="GAIX01013153">
    <property type="protein sequence ID" value="JAA79407.1"/>
    <property type="molecule type" value="Transcribed_RNA"/>
</dbReference>
<dbReference type="AlphaFoldDB" id="S4PSV0"/>
<keyword evidence="1" id="KW-0472">Membrane</keyword>
<feature type="transmembrane region" description="Helical" evidence="1">
    <location>
        <begin position="36"/>
        <end position="55"/>
    </location>
</feature>
<keyword evidence="1" id="KW-0812">Transmembrane</keyword>
<reference evidence="2" key="1">
    <citation type="journal article" date="2013" name="BMC Genomics">
        <title>Unscrambling butterfly oogenesis.</title>
        <authorList>
            <person name="Carter J.M."/>
            <person name="Baker S.C."/>
            <person name="Pink R."/>
            <person name="Carter D.R."/>
            <person name="Collins A."/>
            <person name="Tomlin J."/>
            <person name="Gibbs M."/>
            <person name="Breuker C.J."/>
        </authorList>
    </citation>
    <scope>NUCLEOTIDE SEQUENCE</scope>
    <source>
        <tissue evidence="2">Ovary</tissue>
    </source>
</reference>
<evidence type="ECO:0000313" key="2">
    <source>
        <dbReference type="EMBL" id="JAA79407.1"/>
    </source>
</evidence>
<keyword evidence="1" id="KW-1133">Transmembrane helix</keyword>
<reference evidence="2" key="2">
    <citation type="submission" date="2013-05" db="EMBL/GenBank/DDBJ databases">
        <authorList>
            <person name="Carter J.-M."/>
            <person name="Baker S.C."/>
            <person name="Pink R."/>
            <person name="Carter D.R.F."/>
            <person name="Collins A."/>
            <person name="Tomlin J."/>
            <person name="Gibbs M."/>
            <person name="Breuker C.J."/>
        </authorList>
    </citation>
    <scope>NUCLEOTIDE SEQUENCE</scope>
    <source>
        <tissue evidence="2">Ovary</tissue>
    </source>
</reference>
<feature type="transmembrane region" description="Helical" evidence="1">
    <location>
        <begin position="67"/>
        <end position="85"/>
    </location>
</feature>
<evidence type="ECO:0000256" key="1">
    <source>
        <dbReference type="SAM" id="Phobius"/>
    </source>
</evidence>
<organism evidence="2">
    <name type="scientific">Pararge aegeria</name>
    <name type="common">speckled wood butterfly</name>
    <dbReference type="NCBI Taxonomy" id="116150"/>
    <lineage>
        <taxon>Eukaryota</taxon>
        <taxon>Metazoa</taxon>
        <taxon>Ecdysozoa</taxon>
        <taxon>Arthropoda</taxon>
        <taxon>Hexapoda</taxon>
        <taxon>Insecta</taxon>
        <taxon>Pterygota</taxon>
        <taxon>Neoptera</taxon>
        <taxon>Endopterygota</taxon>
        <taxon>Lepidoptera</taxon>
        <taxon>Glossata</taxon>
        <taxon>Ditrysia</taxon>
        <taxon>Papilionoidea</taxon>
        <taxon>Nymphalidae</taxon>
        <taxon>Satyrinae</taxon>
        <taxon>Satyrini</taxon>
        <taxon>Parargina</taxon>
        <taxon>Pararge</taxon>
    </lineage>
</organism>
<proteinExistence type="predicted"/>
<accession>S4PSV0</accession>
<protein>
    <submittedName>
        <fullName evidence="2">Uncharacterized protein</fullName>
    </submittedName>
</protein>